<protein>
    <submittedName>
        <fullName evidence="1">Uncharacterized protein</fullName>
    </submittedName>
</protein>
<dbReference type="EMBL" id="AP012035">
    <property type="protein sequence ID" value="BAJ82656.1"/>
    <property type="molecule type" value="Genomic_DNA"/>
</dbReference>
<keyword evidence="2" id="KW-1185">Reference proteome</keyword>
<dbReference type="HOGENOM" id="CLU_485423_0_0_5"/>
<dbReference type="Proteomes" id="UP000007100">
    <property type="component" value="Chromosome"/>
</dbReference>
<dbReference type="AlphaFoldDB" id="F0J6N9"/>
<organism evidence="1 2">
    <name type="scientific">Acidiphilium multivorum (strain DSM 11245 / JCM 8867 / NBRC 100883 / AIU 301)</name>
    <dbReference type="NCBI Taxonomy" id="926570"/>
    <lineage>
        <taxon>Bacteria</taxon>
        <taxon>Pseudomonadati</taxon>
        <taxon>Pseudomonadota</taxon>
        <taxon>Alphaproteobacteria</taxon>
        <taxon>Acetobacterales</taxon>
        <taxon>Acidocellaceae</taxon>
        <taxon>Acidiphilium</taxon>
    </lineage>
</organism>
<evidence type="ECO:0000313" key="2">
    <source>
        <dbReference type="Proteomes" id="UP000007100"/>
    </source>
</evidence>
<dbReference type="RefSeq" id="WP_013641134.1">
    <property type="nucleotide sequence ID" value="NC_015186.1"/>
</dbReference>
<reference evidence="1 2" key="1">
    <citation type="submission" date="2010-12" db="EMBL/GenBank/DDBJ databases">
        <title>Whole genome sequence of Acidiphilium multivorum AIU301.</title>
        <authorList>
            <person name="Narita-Yamada S."/>
            <person name="Nakamura S."/>
            <person name="Ito N."/>
            <person name="Takarada H."/>
            <person name="Katano Y."/>
            <person name="Nakazawa H."/>
            <person name="Hosoyama A."/>
            <person name="Yamada R."/>
            <person name="Fujita N."/>
        </authorList>
    </citation>
    <scope>NUCLEOTIDE SEQUENCE [LARGE SCALE GENOMIC DNA]</scope>
    <source>
        <strain evidence="2">DSM 11245 / JCM 8867 / AIU301</strain>
    </source>
</reference>
<name>F0J6N9_ACIMA</name>
<gene>
    <name evidence="1" type="ordered locus">ACMV_33090</name>
</gene>
<proteinExistence type="predicted"/>
<dbReference type="KEGG" id="amv:ACMV_33090"/>
<sequence length="573" mass="60420">MSAPLFPRARTLRMALLLVPALVAREGRAVAQATSDAAASSSSSSASSSSAGVTDSSMTSAAPFGTAVRLGALPSPFASSGGLEGPAPLPRGLEFTPSIGLSEEALVGGFPKSYGFDNEFITSLTPGLRVVGTAPIGRVSLDYRPQLELYARESRDSGISQSLNGSFETQLIPGRLDLSASAFLTQQATEGGLAPGGSAAIAPNARTTTQSYLVSPHYRYRFRGLGRLDLVYLAQYTRQTGNSAALSGSQLPYFVPNDVFSQTGSAQFTTVPIFPDLDDVVLVTASQDTGTGVLDGSSQMRAEDRVRYAFLPQEFLIVSGGYENLRYQGFPPTHIADAVWSIGLHLHPRRDVDIRLAYRHRDGFDAPYLRATLQLTPRTTLSASYSETLATQAQAIAANLAGSTVSAGGQIVATGTQVPLLLTNNSLSVQSGLFRTRQFSIATITRWSRDRLSLNLVRSDETLVANAPGTSGFSQRSLSASATFSHQLTRSATVSAYFDYSTLDTPQGGALAGLGQSPVYTGALTGTYQTANRLEFDLQLAVTNTSLNGYGVSPGIAGNGVQASITFGVQKVF</sequence>
<accession>F0J6N9</accession>
<evidence type="ECO:0000313" key="1">
    <source>
        <dbReference type="EMBL" id="BAJ82656.1"/>
    </source>
</evidence>